<evidence type="ECO:0000313" key="3">
    <source>
        <dbReference type="Proteomes" id="UP000466345"/>
    </source>
</evidence>
<name>A0A7K0CQ30_9ACTN</name>
<protein>
    <recommendedName>
        <fullName evidence="1">DUF4440 domain-containing protein</fullName>
    </recommendedName>
</protein>
<dbReference type="InterPro" id="IPR032710">
    <property type="entry name" value="NTF2-like_dom_sf"/>
</dbReference>
<evidence type="ECO:0000259" key="1">
    <source>
        <dbReference type="Pfam" id="PF14534"/>
    </source>
</evidence>
<dbReference type="SUPFAM" id="SSF54427">
    <property type="entry name" value="NTF2-like"/>
    <property type="match status" value="1"/>
</dbReference>
<dbReference type="Proteomes" id="UP000466345">
    <property type="component" value="Unassembled WGS sequence"/>
</dbReference>
<proteinExistence type="predicted"/>
<accession>A0A7K0CQ30</accession>
<gene>
    <name evidence="2" type="ORF">SRB5_53100</name>
</gene>
<sequence length="131" mass="14790">MMAVVMDDGSLESELTSFMGDYERANNSHDIERVVPFIAADAVYWFSDGAYRGIGEIRSAIEKTFATILDEVYQVRDLEWPVLTPDVAVCRYRFAWDGVIGGEPRSGQGRGTNVIVRRDDGWKMLHEHLSS</sequence>
<dbReference type="InterPro" id="IPR027843">
    <property type="entry name" value="DUF4440"/>
</dbReference>
<keyword evidence="3" id="KW-1185">Reference proteome</keyword>
<reference evidence="2 3" key="1">
    <citation type="submission" date="2019-10" db="EMBL/GenBank/DDBJ databases">
        <title>Streptomyces smaragdinus sp. nov. and Streptomyces fabii sp. nov., isolated from the gut of fungus growing-termite Macrotermes natalensis.</title>
        <authorList>
            <person name="Schwitalla J."/>
            <person name="Benndorf R."/>
            <person name="Martin K."/>
            <person name="De Beer W."/>
            <person name="Kaster A.-K."/>
            <person name="Vollmers J."/>
            <person name="Poulsen M."/>
            <person name="Beemelmanns C."/>
        </authorList>
    </citation>
    <scope>NUCLEOTIDE SEQUENCE [LARGE SCALE GENOMIC DNA]</scope>
    <source>
        <strain evidence="2 3">RB5</strain>
    </source>
</reference>
<dbReference type="AlphaFoldDB" id="A0A7K0CQ30"/>
<dbReference type="Pfam" id="PF14534">
    <property type="entry name" value="DUF4440"/>
    <property type="match status" value="1"/>
</dbReference>
<organism evidence="2 3">
    <name type="scientific">Streptomyces smaragdinus</name>
    <dbReference type="NCBI Taxonomy" id="2585196"/>
    <lineage>
        <taxon>Bacteria</taxon>
        <taxon>Bacillati</taxon>
        <taxon>Actinomycetota</taxon>
        <taxon>Actinomycetes</taxon>
        <taxon>Kitasatosporales</taxon>
        <taxon>Streptomycetaceae</taxon>
        <taxon>Streptomyces</taxon>
    </lineage>
</organism>
<dbReference type="Gene3D" id="3.10.450.50">
    <property type="match status" value="1"/>
</dbReference>
<dbReference type="EMBL" id="WEGJ01000029">
    <property type="protein sequence ID" value="MQY15132.1"/>
    <property type="molecule type" value="Genomic_DNA"/>
</dbReference>
<comment type="caution">
    <text evidence="2">The sequence shown here is derived from an EMBL/GenBank/DDBJ whole genome shotgun (WGS) entry which is preliminary data.</text>
</comment>
<feature type="domain" description="DUF4440" evidence="1">
    <location>
        <begin position="21"/>
        <end position="124"/>
    </location>
</feature>
<evidence type="ECO:0000313" key="2">
    <source>
        <dbReference type="EMBL" id="MQY15132.1"/>
    </source>
</evidence>